<dbReference type="AlphaFoldDB" id="A0A4T0QE30"/>
<feature type="transmembrane region" description="Helical" evidence="3">
    <location>
        <begin position="34"/>
        <end position="54"/>
    </location>
</feature>
<dbReference type="InterPro" id="IPR003611">
    <property type="entry name" value="NUMOD3"/>
</dbReference>
<comment type="caution">
    <text evidence="6">The sequence shown here is derived from an EMBL/GenBank/DDBJ whole genome shotgun (WGS) entry which is preliminary data.</text>
</comment>
<evidence type="ECO:0000259" key="4">
    <source>
        <dbReference type="PROSITE" id="PS50164"/>
    </source>
</evidence>
<evidence type="ECO:0000256" key="3">
    <source>
        <dbReference type="SAM" id="Phobius"/>
    </source>
</evidence>
<comment type="similarity">
    <text evidence="1">To endonucleases of group I introns of fungi and phage.</text>
</comment>
<dbReference type="InterPro" id="IPR000305">
    <property type="entry name" value="GIY-YIG_endonuc"/>
</dbReference>
<dbReference type="PANTHER" id="PTHR19271">
    <property type="entry name" value="CYTOCHROME B"/>
    <property type="match status" value="1"/>
</dbReference>
<dbReference type="PROSITE" id="PS51002">
    <property type="entry name" value="CYTB_NTER"/>
    <property type="match status" value="1"/>
</dbReference>
<feature type="compositionally biased region" description="Basic and acidic residues" evidence="2">
    <location>
        <begin position="289"/>
        <end position="299"/>
    </location>
</feature>
<evidence type="ECO:0000256" key="1">
    <source>
        <dbReference type="ARBA" id="ARBA00010045"/>
    </source>
</evidence>
<proteinExistence type="predicted"/>
<keyword evidence="3" id="KW-1133">Transmembrane helix</keyword>
<accession>A0A4T0QE30</accession>
<dbReference type="GO" id="GO:0003677">
    <property type="term" value="F:DNA binding"/>
    <property type="evidence" value="ECO:0007669"/>
    <property type="project" value="InterPro"/>
</dbReference>
<evidence type="ECO:0008006" key="8">
    <source>
        <dbReference type="Google" id="ProtNLM"/>
    </source>
</evidence>
<dbReference type="GO" id="GO:0006122">
    <property type="term" value="P:mitochondrial electron transport, ubiquinol to cytochrome c"/>
    <property type="evidence" value="ECO:0007669"/>
    <property type="project" value="TreeGrafter"/>
</dbReference>
<feature type="compositionally biased region" description="Basic and acidic residues" evidence="2">
    <location>
        <begin position="265"/>
        <end position="280"/>
    </location>
</feature>
<dbReference type="PANTHER" id="PTHR19271:SF16">
    <property type="entry name" value="CYTOCHROME B"/>
    <property type="match status" value="1"/>
</dbReference>
<dbReference type="SMART" id="SM00496">
    <property type="entry name" value="IENR2"/>
    <property type="match status" value="3"/>
</dbReference>
<feature type="region of interest" description="Disordered" evidence="2">
    <location>
        <begin position="265"/>
        <end position="317"/>
    </location>
</feature>
<dbReference type="PROSITE" id="PS50164">
    <property type="entry name" value="GIY_YIG"/>
    <property type="match status" value="1"/>
</dbReference>
<dbReference type="Pfam" id="PF00033">
    <property type="entry name" value="Cytochrome_B"/>
    <property type="match status" value="1"/>
</dbReference>
<dbReference type="SUPFAM" id="SSF64496">
    <property type="entry name" value="DNA-binding domain of intron-encoded endonucleases"/>
    <property type="match status" value="1"/>
</dbReference>
<dbReference type="GO" id="GO:0008121">
    <property type="term" value="F:quinol-cytochrome-c reductase activity"/>
    <property type="evidence" value="ECO:0007669"/>
    <property type="project" value="TreeGrafter"/>
</dbReference>
<dbReference type="SMART" id="SM00465">
    <property type="entry name" value="GIYc"/>
    <property type="match status" value="1"/>
</dbReference>
<dbReference type="Proteomes" id="UP000305647">
    <property type="component" value="Unassembled WGS sequence"/>
</dbReference>
<dbReference type="NCBIfam" id="TIGR01453">
    <property type="entry name" value="grpIintron_endo"/>
    <property type="match status" value="1"/>
</dbReference>
<dbReference type="InterPro" id="IPR027387">
    <property type="entry name" value="Cytb/b6-like_sf"/>
</dbReference>
<dbReference type="EMBL" id="SPRO01000124">
    <property type="protein sequence ID" value="TIC22642.1"/>
    <property type="molecule type" value="Genomic_DNA"/>
</dbReference>
<reference evidence="6 7" key="1">
    <citation type="submission" date="2019-03" db="EMBL/GenBank/DDBJ databases">
        <title>Sequencing 25 genomes of Wallemia mellicola.</title>
        <authorList>
            <person name="Gostincar C."/>
        </authorList>
    </citation>
    <scope>NUCLEOTIDE SEQUENCE [LARGE SCALE GENOMIC DNA]</scope>
    <source>
        <strain evidence="6 7">EXF-8738</strain>
    </source>
</reference>
<sequence length="378" mass="43348">MPKSVEREALLLDILDLAFISVEHIMRDVNYGWLLRYMHANGASFFFIFVYLHIGRGLYYGSYRAPRTLVWSIGVIIFILMMATAFLGLTNISPTCQLMVITMVYLVLLSNYFSNTNITDSGLVKLLNNFNLKPVIVIDNLQELSTKVMAPKLLRDLGGIYLIYNKITGEKYVGSAIVGNLYKRFYKHLYGGQGNRLVKEAVDQHGLENFVFMQLKSVDADPLSGETDKHFLLDLENYFLELFKPEYNIATLSQNTYGYHHTEETKQKMRDNYSNERREQIGSLNRGKNLSDETREKVRQAALRRGPMSEEHKQKSISNERPLLITDISDTSFSKAIFMSNILVAANHIGCDDKTIRRALKANGVVKKQWLVKDYLHC</sequence>
<protein>
    <recommendedName>
        <fullName evidence="8">GIY-YIG domain-containing protein</fullName>
    </recommendedName>
</protein>
<feature type="transmembrane region" description="Helical" evidence="3">
    <location>
        <begin position="69"/>
        <end position="89"/>
    </location>
</feature>
<dbReference type="Gene3D" id="3.40.1440.10">
    <property type="entry name" value="GIY-YIG endonuclease"/>
    <property type="match status" value="1"/>
</dbReference>
<keyword evidence="3" id="KW-0812">Transmembrane</keyword>
<keyword evidence="3" id="KW-0472">Membrane</keyword>
<dbReference type="GO" id="GO:0016020">
    <property type="term" value="C:membrane"/>
    <property type="evidence" value="ECO:0007669"/>
    <property type="project" value="InterPro"/>
</dbReference>
<organism evidence="6 7">
    <name type="scientific">Wallemia mellicola</name>
    <dbReference type="NCBI Taxonomy" id="1708541"/>
    <lineage>
        <taxon>Eukaryota</taxon>
        <taxon>Fungi</taxon>
        <taxon>Dikarya</taxon>
        <taxon>Basidiomycota</taxon>
        <taxon>Wallemiomycotina</taxon>
        <taxon>Wallemiomycetes</taxon>
        <taxon>Wallemiales</taxon>
        <taxon>Wallemiaceae</taxon>
        <taxon>Wallemia</taxon>
    </lineage>
</organism>
<dbReference type="Gene3D" id="1.20.810.10">
    <property type="entry name" value="Cytochrome Bc1 Complex, Chain C"/>
    <property type="match status" value="1"/>
</dbReference>
<evidence type="ECO:0000313" key="6">
    <source>
        <dbReference type="EMBL" id="TIC22642.1"/>
    </source>
</evidence>
<dbReference type="GO" id="GO:0016491">
    <property type="term" value="F:oxidoreductase activity"/>
    <property type="evidence" value="ECO:0007669"/>
    <property type="project" value="InterPro"/>
</dbReference>
<dbReference type="CDD" id="cd10445">
    <property type="entry name" value="GIY-YIG_bI1_like"/>
    <property type="match status" value="1"/>
</dbReference>
<dbReference type="InterPro" id="IPR016174">
    <property type="entry name" value="Di-haem_cyt_TM"/>
</dbReference>
<evidence type="ECO:0000259" key="5">
    <source>
        <dbReference type="PROSITE" id="PS51002"/>
    </source>
</evidence>
<dbReference type="InterPro" id="IPR035901">
    <property type="entry name" value="GIY-YIG_endonuc_sf"/>
</dbReference>
<gene>
    <name evidence="6" type="ORF">E3Q10_04434</name>
</gene>
<feature type="domain" description="Cytochrome b/b6 N-terminal region profile" evidence="5">
    <location>
        <begin position="1"/>
        <end position="174"/>
    </location>
</feature>
<dbReference type="InterPro" id="IPR005797">
    <property type="entry name" value="Cyt_b/b6_N"/>
</dbReference>
<dbReference type="InterPro" id="IPR006350">
    <property type="entry name" value="Intron_endoG1"/>
</dbReference>
<evidence type="ECO:0000313" key="7">
    <source>
        <dbReference type="Proteomes" id="UP000305647"/>
    </source>
</evidence>
<dbReference type="GO" id="GO:0004519">
    <property type="term" value="F:endonuclease activity"/>
    <property type="evidence" value="ECO:0007669"/>
    <property type="project" value="InterPro"/>
</dbReference>
<dbReference type="SUPFAM" id="SSF81342">
    <property type="entry name" value="Transmembrane di-heme cytochromes"/>
    <property type="match status" value="1"/>
</dbReference>
<dbReference type="SUPFAM" id="SSF82771">
    <property type="entry name" value="GIY-YIG endonuclease"/>
    <property type="match status" value="1"/>
</dbReference>
<dbReference type="Pfam" id="PF01541">
    <property type="entry name" value="GIY-YIG"/>
    <property type="match status" value="1"/>
</dbReference>
<dbReference type="GO" id="GO:0005739">
    <property type="term" value="C:mitochondrion"/>
    <property type="evidence" value="ECO:0007669"/>
    <property type="project" value="GOC"/>
</dbReference>
<feature type="domain" description="GIY-YIG" evidence="4">
    <location>
        <begin position="156"/>
        <end position="249"/>
    </location>
</feature>
<evidence type="ECO:0000256" key="2">
    <source>
        <dbReference type="SAM" id="MobiDB-lite"/>
    </source>
</evidence>
<name>A0A4T0QE30_9BASI</name>